<dbReference type="Proteomes" id="UP000650511">
    <property type="component" value="Unassembled WGS sequence"/>
</dbReference>
<keyword evidence="2" id="KW-1133">Transmembrane helix</keyword>
<evidence type="ECO:0000256" key="1">
    <source>
        <dbReference type="ARBA" id="ARBA00007362"/>
    </source>
</evidence>
<feature type="transmembrane region" description="Helical" evidence="2">
    <location>
        <begin position="284"/>
        <end position="303"/>
    </location>
</feature>
<name>A0A8J3ABD9_9ACTN</name>
<dbReference type="EMBL" id="BMHA01000016">
    <property type="protein sequence ID" value="GGI09565.1"/>
    <property type="molecule type" value="Genomic_DNA"/>
</dbReference>
<dbReference type="AlphaFoldDB" id="A0A8J3ABD9"/>
<keyword evidence="2" id="KW-0472">Membrane</keyword>
<dbReference type="InterPro" id="IPR000620">
    <property type="entry name" value="EamA_dom"/>
</dbReference>
<proteinExistence type="inferred from homology"/>
<dbReference type="GO" id="GO:0016020">
    <property type="term" value="C:membrane"/>
    <property type="evidence" value="ECO:0007669"/>
    <property type="project" value="InterPro"/>
</dbReference>
<comment type="similarity">
    <text evidence="1">Belongs to the EamA transporter family.</text>
</comment>
<feature type="transmembrane region" description="Helical" evidence="2">
    <location>
        <begin position="111"/>
        <end position="130"/>
    </location>
</feature>
<evidence type="ECO:0000256" key="2">
    <source>
        <dbReference type="SAM" id="Phobius"/>
    </source>
</evidence>
<dbReference type="Gene3D" id="1.10.3730.20">
    <property type="match status" value="1"/>
</dbReference>
<comment type="caution">
    <text evidence="4">The sequence shown here is derived from an EMBL/GenBank/DDBJ whole genome shotgun (WGS) entry which is preliminary data.</text>
</comment>
<feature type="domain" description="EamA" evidence="3">
    <location>
        <begin position="20"/>
        <end position="152"/>
    </location>
</feature>
<sequence>MRPLPRPAVLLGLLIGAVAVSTSAILARVAMGEDPGVATAAQGSAPALAVAFWRTALGALALAPSAVRRQRRAGRPLTTVRHRQLFGSGCSLALHFALFQGALALTTVASAVTLVTMSPVFVALGGWWWLHERTERRTVVGMALTIVGAVVIGVGDATALDFGRQALLGDAMAFGGAIAITGYLLVGRVARRDVPATVYSCVVYAWAALVLLVVCLLLRVPLVGYAPTTWLAIAGIVIGPQLLGHTVFNTLLASVPATVVSIVVLSEPVGAGLLAWLLLDELPAGPFAFGAPLVLIGVAIATARRRRAREAAEVTARET</sequence>
<dbReference type="OrthoDB" id="5242788at2"/>
<feature type="transmembrane region" description="Helical" evidence="2">
    <location>
        <begin position="139"/>
        <end position="160"/>
    </location>
</feature>
<evidence type="ECO:0000313" key="5">
    <source>
        <dbReference type="Proteomes" id="UP000650511"/>
    </source>
</evidence>
<gene>
    <name evidence="4" type="ORF">GCM10011354_34710</name>
</gene>
<feature type="transmembrane region" description="Helical" evidence="2">
    <location>
        <begin position="85"/>
        <end position="105"/>
    </location>
</feature>
<dbReference type="RefSeq" id="WP_130649280.1">
    <property type="nucleotide sequence ID" value="NZ_BMHA01000016.1"/>
</dbReference>
<dbReference type="PANTHER" id="PTHR22911:SF76">
    <property type="entry name" value="EAMA DOMAIN-CONTAINING PROTEIN"/>
    <property type="match status" value="1"/>
</dbReference>
<feature type="transmembrane region" description="Helical" evidence="2">
    <location>
        <begin position="225"/>
        <end position="243"/>
    </location>
</feature>
<feature type="transmembrane region" description="Helical" evidence="2">
    <location>
        <begin position="166"/>
        <end position="186"/>
    </location>
</feature>
<dbReference type="SUPFAM" id="SSF103481">
    <property type="entry name" value="Multidrug resistance efflux transporter EmrE"/>
    <property type="match status" value="2"/>
</dbReference>
<evidence type="ECO:0000313" key="4">
    <source>
        <dbReference type="EMBL" id="GGI09565.1"/>
    </source>
</evidence>
<feature type="transmembrane region" description="Helical" evidence="2">
    <location>
        <begin position="198"/>
        <end position="219"/>
    </location>
</feature>
<dbReference type="PANTHER" id="PTHR22911">
    <property type="entry name" value="ACYL-MALONYL CONDENSING ENZYME-RELATED"/>
    <property type="match status" value="1"/>
</dbReference>
<dbReference type="InterPro" id="IPR037185">
    <property type="entry name" value="EmrE-like"/>
</dbReference>
<accession>A0A8J3ABD9</accession>
<reference evidence="4" key="2">
    <citation type="submission" date="2020-09" db="EMBL/GenBank/DDBJ databases">
        <authorList>
            <person name="Sun Q."/>
            <person name="Zhou Y."/>
        </authorList>
    </citation>
    <scope>NUCLEOTIDE SEQUENCE</scope>
    <source>
        <strain evidence="4">CGMCC 1.14988</strain>
    </source>
</reference>
<protein>
    <recommendedName>
        <fullName evidence="3">EamA domain-containing protein</fullName>
    </recommendedName>
</protein>
<feature type="transmembrane region" description="Helical" evidence="2">
    <location>
        <begin position="43"/>
        <end position="64"/>
    </location>
</feature>
<keyword evidence="5" id="KW-1185">Reference proteome</keyword>
<feature type="transmembrane region" description="Helical" evidence="2">
    <location>
        <begin position="255"/>
        <end position="278"/>
    </location>
</feature>
<reference evidence="4" key="1">
    <citation type="journal article" date="2014" name="Int. J. Syst. Evol. Microbiol.">
        <title>Complete genome sequence of Corynebacterium casei LMG S-19264T (=DSM 44701T), isolated from a smear-ripened cheese.</title>
        <authorList>
            <consortium name="US DOE Joint Genome Institute (JGI-PGF)"/>
            <person name="Walter F."/>
            <person name="Albersmeier A."/>
            <person name="Kalinowski J."/>
            <person name="Ruckert C."/>
        </authorList>
    </citation>
    <scope>NUCLEOTIDE SEQUENCE</scope>
    <source>
        <strain evidence="4">CGMCC 1.14988</strain>
    </source>
</reference>
<organism evidence="4 5">
    <name type="scientific">Egicoccus halophilus</name>
    <dbReference type="NCBI Taxonomy" id="1670830"/>
    <lineage>
        <taxon>Bacteria</taxon>
        <taxon>Bacillati</taxon>
        <taxon>Actinomycetota</taxon>
        <taxon>Nitriliruptoria</taxon>
        <taxon>Egicoccales</taxon>
        <taxon>Egicoccaceae</taxon>
        <taxon>Egicoccus</taxon>
    </lineage>
</organism>
<keyword evidence="2" id="KW-0812">Transmembrane</keyword>
<feature type="domain" description="EamA" evidence="3">
    <location>
        <begin position="168"/>
        <end position="301"/>
    </location>
</feature>
<dbReference type="Pfam" id="PF00892">
    <property type="entry name" value="EamA"/>
    <property type="match status" value="2"/>
</dbReference>
<evidence type="ECO:0000259" key="3">
    <source>
        <dbReference type="Pfam" id="PF00892"/>
    </source>
</evidence>